<dbReference type="InterPro" id="IPR004891">
    <property type="entry name" value="Mercury-R_MerC"/>
</dbReference>
<feature type="transmembrane region" description="Helical" evidence="1">
    <location>
        <begin position="21"/>
        <end position="47"/>
    </location>
</feature>
<protein>
    <submittedName>
        <fullName evidence="2">MerC domain-containing protein</fullName>
    </submittedName>
</protein>
<dbReference type="Pfam" id="PF03203">
    <property type="entry name" value="MerC"/>
    <property type="match status" value="1"/>
</dbReference>
<dbReference type="RefSeq" id="WP_316025384.1">
    <property type="nucleotide sequence ID" value="NZ_JAWDIO010000002.1"/>
</dbReference>
<organism evidence="2 3">
    <name type="scientific">Paraglaciecola aquimarina</name>
    <dbReference type="NCBI Taxonomy" id="1235557"/>
    <lineage>
        <taxon>Bacteria</taxon>
        <taxon>Pseudomonadati</taxon>
        <taxon>Pseudomonadota</taxon>
        <taxon>Gammaproteobacteria</taxon>
        <taxon>Alteromonadales</taxon>
        <taxon>Alteromonadaceae</taxon>
        <taxon>Paraglaciecola</taxon>
    </lineage>
</organism>
<evidence type="ECO:0000313" key="3">
    <source>
        <dbReference type="Proteomes" id="UP001247805"/>
    </source>
</evidence>
<name>A0ABU3SUQ5_9ALTE</name>
<dbReference type="EMBL" id="JAWDIO010000002">
    <property type="protein sequence ID" value="MDU0353734.1"/>
    <property type="molecule type" value="Genomic_DNA"/>
</dbReference>
<comment type="caution">
    <text evidence="2">The sequence shown here is derived from an EMBL/GenBank/DDBJ whole genome shotgun (WGS) entry which is preliminary data.</text>
</comment>
<feature type="transmembrane region" description="Helical" evidence="1">
    <location>
        <begin position="106"/>
        <end position="124"/>
    </location>
</feature>
<evidence type="ECO:0000256" key="1">
    <source>
        <dbReference type="SAM" id="Phobius"/>
    </source>
</evidence>
<dbReference type="Proteomes" id="UP001247805">
    <property type="component" value="Unassembled WGS sequence"/>
</dbReference>
<keyword evidence="1" id="KW-0472">Membrane</keyword>
<sequence>MANLVMYKKLLNTADRSAIILSSLCLIHCLVLPVILVLLPTLTSVAFFSDERFHTWLLYGVIPISLFAVVLGYFHHRNRSVVLVTSIGMSVLILVALLGHDVFGEQGEIVASVLGSILVAYGHIRNFKTRKQLRQCH</sequence>
<keyword evidence="1" id="KW-1133">Transmembrane helix</keyword>
<accession>A0ABU3SUQ5</accession>
<reference evidence="2 3" key="1">
    <citation type="submission" date="2023-10" db="EMBL/GenBank/DDBJ databases">
        <title>Glaciecola aquimarina strain GGW-M5 nov., isolated from a coastal seawater.</title>
        <authorList>
            <person name="Bayburt H."/>
            <person name="Kim J.M."/>
            <person name="Choi B.J."/>
            <person name="Jeon C.O."/>
        </authorList>
    </citation>
    <scope>NUCLEOTIDE SEQUENCE [LARGE SCALE GENOMIC DNA]</scope>
    <source>
        <strain evidence="2 3">KCTC 32108</strain>
    </source>
</reference>
<proteinExistence type="predicted"/>
<evidence type="ECO:0000313" key="2">
    <source>
        <dbReference type="EMBL" id="MDU0353734.1"/>
    </source>
</evidence>
<feature type="transmembrane region" description="Helical" evidence="1">
    <location>
        <begin position="81"/>
        <end position="100"/>
    </location>
</feature>
<keyword evidence="3" id="KW-1185">Reference proteome</keyword>
<feature type="transmembrane region" description="Helical" evidence="1">
    <location>
        <begin position="53"/>
        <end position="74"/>
    </location>
</feature>
<keyword evidence="1" id="KW-0812">Transmembrane</keyword>
<gene>
    <name evidence="2" type="ORF">RS130_07200</name>
</gene>